<name>A0A2T0M8X4_9FLAO</name>
<keyword evidence="2" id="KW-1185">Reference proteome</keyword>
<gene>
    <name evidence="1" type="ORF">CLV81_2272</name>
</gene>
<dbReference type="EMBL" id="PVYX01000002">
    <property type="protein sequence ID" value="PRX53882.1"/>
    <property type="molecule type" value="Genomic_DNA"/>
</dbReference>
<dbReference type="Pfam" id="PF13715">
    <property type="entry name" value="CarbopepD_reg_2"/>
    <property type="match status" value="1"/>
</dbReference>
<dbReference type="Proteomes" id="UP000237640">
    <property type="component" value="Unassembled WGS sequence"/>
</dbReference>
<comment type="caution">
    <text evidence="1">The sequence shown here is derived from an EMBL/GenBank/DDBJ whole genome shotgun (WGS) entry which is preliminary data.</text>
</comment>
<protein>
    <submittedName>
        <fullName evidence="1">Carboxypeptidase-like protein</fullName>
    </submittedName>
</protein>
<dbReference type="SUPFAM" id="SSF49464">
    <property type="entry name" value="Carboxypeptidase regulatory domain-like"/>
    <property type="match status" value="1"/>
</dbReference>
<proteinExistence type="predicted"/>
<dbReference type="OrthoDB" id="9775095at2"/>
<reference evidence="1 2" key="1">
    <citation type="submission" date="2018-03" db="EMBL/GenBank/DDBJ databases">
        <title>Genomic Encyclopedia of Archaeal and Bacterial Type Strains, Phase II (KMG-II): from individual species to whole genera.</title>
        <authorList>
            <person name="Goeker M."/>
        </authorList>
    </citation>
    <scope>NUCLEOTIDE SEQUENCE [LARGE SCALE GENOMIC DNA]</scope>
    <source>
        <strain evidence="1 2">DSM 25027</strain>
    </source>
</reference>
<keyword evidence="1" id="KW-0378">Hydrolase</keyword>
<dbReference type="Gene3D" id="2.60.40.1120">
    <property type="entry name" value="Carboxypeptidase-like, regulatory domain"/>
    <property type="match status" value="1"/>
</dbReference>
<evidence type="ECO:0000313" key="2">
    <source>
        <dbReference type="Proteomes" id="UP000237640"/>
    </source>
</evidence>
<dbReference type="RefSeq" id="WP_106145213.1">
    <property type="nucleotide sequence ID" value="NZ_PVYX01000002.1"/>
</dbReference>
<dbReference type="InterPro" id="IPR008969">
    <property type="entry name" value="CarboxyPept-like_regulatory"/>
</dbReference>
<sequence>MRKGTFTLILFAIPIFGFSQNTVTGKIIDELGLPIYLATVEINSTEDTAYTDFDGVFTIESEKDFHWKINISSKGYKTESFFVLSGGSAGEIVLEYNEEMRKLLEGK</sequence>
<dbReference type="GO" id="GO:0004180">
    <property type="term" value="F:carboxypeptidase activity"/>
    <property type="evidence" value="ECO:0007669"/>
    <property type="project" value="UniProtKB-KW"/>
</dbReference>
<organism evidence="1 2">
    <name type="scientific">Flagellimonas meridianipacifica</name>
    <dbReference type="NCBI Taxonomy" id="1080225"/>
    <lineage>
        <taxon>Bacteria</taxon>
        <taxon>Pseudomonadati</taxon>
        <taxon>Bacteroidota</taxon>
        <taxon>Flavobacteriia</taxon>
        <taxon>Flavobacteriales</taxon>
        <taxon>Flavobacteriaceae</taxon>
        <taxon>Flagellimonas</taxon>
    </lineage>
</organism>
<keyword evidence="1" id="KW-0645">Protease</keyword>
<dbReference type="AlphaFoldDB" id="A0A2T0M8X4"/>
<evidence type="ECO:0000313" key="1">
    <source>
        <dbReference type="EMBL" id="PRX53882.1"/>
    </source>
</evidence>
<accession>A0A2T0M8X4</accession>
<keyword evidence="1" id="KW-0121">Carboxypeptidase</keyword>